<organism evidence="1 2">
    <name type="scientific">Diploscapter pachys</name>
    <dbReference type="NCBI Taxonomy" id="2018661"/>
    <lineage>
        <taxon>Eukaryota</taxon>
        <taxon>Metazoa</taxon>
        <taxon>Ecdysozoa</taxon>
        <taxon>Nematoda</taxon>
        <taxon>Chromadorea</taxon>
        <taxon>Rhabditida</taxon>
        <taxon>Rhabditina</taxon>
        <taxon>Rhabditomorpha</taxon>
        <taxon>Rhabditoidea</taxon>
        <taxon>Rhabditidae</taxon>
        <taxon>Diploscapter</taxon>
    </lineage>
</organism>
<protein>
    <submittedName>
        <fullName evidence="1">Uncharacterized protein</fullName>
    </submittedName>
</protein>
<keyword evidence="2" id="KW-1185">Reference proteome</keyword>
<dbReference type="Proteomes" id="UP000218231">
    <property type="component" value="Unassembled WGS sequence"/>
</dbReference>
<proteinExistence type="predicted"/>
<evidence type="ECO:0000313" key="2">
    <source>
        <dbReference type="Proteomes" id="UP000218231"/>
    </source>
</evidence>
<dbReference type="AlphaFoldDB" id="A0A2A2LKV9"/>
<accession>A0A2A2LKV9</accession>
<reference evidence="1 2" key="1">
    <citation type="journal article" date="2017" name="Curr. Biol.">
        <title>Genome architecture and evolution of a unichromosomal asexual nematode.</title>
        <authorList>
            <person name="Fradin H."/>
            <person name="Zegar C."/>
            <person name="Gutwein M."/>
            <person name="Lucas J."/>
            <person name="Kovtun M."/>
            <person name="Corcoran D."/>
            <person name="Baugh L.R."/>
            <person name="Kiontke K."/>
            <person name="Gunsalus K."/>
            <person name="Fitch D.H."/>
            <person name="Piano F."/>
        </authorList>
    </citation>
    <scope>NUCLEOTIDE SEQUENCE [LARGE SCALE GENOMIC DNA]</scope>
    <source>
        <strain evidence="1">PF1309</strain>
    </source>
</reference>
<name>A0A2A2LKV9_9BILA</name>
<dbReference type="EMBL" id="LIAE01006629">
    <property type="protein sequence ID" value="PAV86842.1"/>
    <property type="molecule type" value="Genomic_DNA"/>
</dbReference>
<comment type="caution">
    <text evidence="1">The sequence shown here is derived from an EMBL/GenBank/DDBJ whole genome shotgun (WGS) entry which is preliminary data.</text>
</comment>
<gene>
    <name evidence="1" type="ORF">WR25_04617</name>
</gene>
<sequence length="122" mass="13613">MTWEDNATDLCIIGELLGLQLQICQSVFQLDAGRLNYGHVELRLAIHLGFLIRDIDGSKFRVESGPTSLILIENSTFNRVSLSNSLVKSLSLDALSSKFAFISASSRYFLHIENCVTRLSTF</sequence>
<evidence type="ECO:0000313" key="1">
    <source>
        <dbReference type="EMBL" id="PAV86842.1"/>
    </source>
</evidence>